<keyword evidence="1" id="KW-1133">Transmembrane helix</keyword>
<dbReference type="EMBL" id="MU842810">
    <property type="protein sequence ID" value="KAK2035180.1"/>
    <property type="molecule type" value="Genomic_DNA"/>
</dbReference>
<protein>
    <submittedName>
        <fullName evidence="2">Uncharacterized protein</fullName>
    </submittedName>
</protein>
<proteinExistence type="predicted"/>
<keyword evidence="3" id="KW-1185">Reference proteome</keyword>
<evidence type="ECO:0000313" key="2">
    <source>
        <dbReference type="EMBL" id="KAK2035180.1"/>
    </source>
</evidence>
<reference evidence="2" key="1">
    <citation type="submission" date="2021-06" db="EMBL/GenBank/DDBJ databases">
        <title>Comparative genomics, transcriptomics and evolutionary studies reveal genomic signatures of adaptation to plant cell wall in hemibiotrophic fungi.</title>
        <authorList>
            <consortium name="DOE Joint Genome Institute"/>
            <person name="Baroncelli R."/>
            <person name="Diaz J.F."/>
            <person name="Benocci T."/>
            <person name="Peng M."/>
            <person name="Battaglia E."/>
            <person name="Haridas S."/>
            <person name="Andreopoulos W."/>
            <person name="Labutti K."/>
            <person name="Pangilinan J."/>
            <person name="Floch G.L."/>
            <person name="Makela M.R."/>
            <person name="Henrissat B."/>
            <person name="Grigoriev I.V."/>
            <person name="Crouch J.A."/>
            <person name="De Vries R.P."/>
            <person name="Sukno S.A."/>
            <person name="Thon M.R."/>
        </authorList>
    </citation>
    <scope>NUCLEOTIDE SEQUENCE</scope>
    <source>
        <strain evidence="2">MAFF235873</strain>
    </source>
</reference>
<dbReference type="Proteomes" id="UP001232148">
    <property type="component" value="Unassembled WGS sequence"/>
</dbReference>
<keyword evidence="1" id="KW-0472">Membrane</keyword>
<keyword evidence="1" id="KW-0812">Transmembrane</keyword>
<evidence type="ECO:0000313" key="3">
    <source>
        <dbReference type="Proteomes" id="UP001232148"/>
    </source>
</evidence>
<accession>A0AAD9HTU3</accession>
<comment type="caution">
    <text evidence="2">The sequence shown here is derived from an EMBL/GenBank/DDBJ whole genome shotgun (WGS) entry which is preliminary data.</text>
</comment>
<dbReference type="AlphaFoldDB" id="A0AAD9HTU3"/>
<sequence>MTLKYTLVLILEAISHVLVVATGAYLRAHGKGFLYYPKRLTLYRDMILCGFCISLR</sequence>
<feature type="transmembrane region" description="Helical" evidence="1">
    <location>
        <begin position="6"/>
        <end position="26"/>
    </location>
</feature>
<gene>
    <name evidence="2" type="ORF">LX32DRAFT_254878</name>
</gene>
<name>A0AAD9HTU3_9PEZI</name>
<organism evidence="2 3">
    <name type="scientific">Colletotrichum zoysiae</name>
    <dbReference type="NCBI Taxonomy" id="1216348"/>
    <lineage>
        <taxon>Eukaryota</taxon>
        <taxon>Fungi</taxon>
        <taxon>Dikarya</taxon>
        <taxon>Ascomycota</taxon>
        <taxon>Pezizomycotina</taxon>
        <taxon>Sordariomycetes</taxon>
        <taxon>Hypocreomycetidae</taxon>
        <taxon>Glomerellales</taxon>
        <taxon>Glomerellaceae</taxon>
        <taxon>Colletotrichum</taxon>
        <taxon>Colletotrichum graminicola species complex</taxon>
    </lineage>
</organism>
<evidence type="ECO:0000256" key="1">
    <source>
        <dbReference type="SAM" id="Phobius"/>
    </source>
</evidence>